<evidence type="ECO:0000313" key="1">
    <source>
        <dbReference type="EMBL" id="TRM55195.1"/>
    </source>
</evidence>
<reference evidence="1 2" key="1">
    <citation type="journal article" date="2019" name="New Phytol.">
        <title>Comparative genomics reveals unique wood-decay strategies and fruiting body development in the Schizophyllaceae.</title>
        <authorList>
            <person name="Almasi E."/>
            <person name="Sahu N."/>
            <person name="Krizsan K."/>
            <person name="Balint B."/>
            <person name="Kovacs G.M."/>
            <person name="Kiss B."/>
            <person name="Cseklye J."/>
            <person name="Drula E."/>
            <person name="Henrissat B."/>
            <person name="Nagy I."/>
            <person name="Chovatia M."/>
            <person name="Adam C."/>
            <person name="LaButti K."/>
            <person name="Lipzen A."/>
            <person name="Riley R."/>
            <person name="Grigoriev I.V."/>
            <person name="Nagy L.G."/>
        </authorList>
    </citation>
    <scope>NUCLEOTIDE SEQUENCE [LARGE SCALE GENOMIC DNA]</scope>
    <source>
        <strain evidence="1 2">NL-1724</strain>
    </source>
</reference>
<comment type="caution">
    <text evidence="1">The sequence shown here is derived from an EMBL/GenBank/DDBJ whole genome shotgun (WGS) entry which is preliminary data.</text>
</comment>
<dbReference type="AlphaFoldDB" id="A0A550BRN6"/>
<dbReference type="STRING" id="97359.A0A550BRN6"/>
<accession>A0A550BRN6</accession>
<dbReference type="Proteomes" id="UP000320762">
    <property type="component" value="Unassembled WGS sequence"/>
</dbReference>
<dbReference type="EMBL" id="VDMD01000249">
    <property type="protein sequence ID" value="TRM55195.1"/>
    <property type="molecule type" value="Genomic_DNA"/>
</dbReference>
<protein>
    <submittedName>
        <fullName evidence="1">Uncharacterized protein</fullName>
    </submittedName>
</protein>
<organism evidence="1 2">
    <name type="scientific">Schizophyllum amplum</name>
    <dbReference type="NCBI Taxonomy" id="97359"/>
    <lineage>
        <taxon>Eukaryota</taxon>
        <taxon>Fungi</taxon>
        <taxon>Dikarya</taxon>
        <taxon>Basidiomycota</taxon>
        <taxon>Agaricomycotina</taxon>
        <taxon>Agaricomycetes</taxon>
        <taxon>Agaricomycetidae</taxon>
        <taxon>Agaricales</taxon>
        <taxon>Schizophyllaceae</taxon>
        <taxon>Schizophyllum</taxon>
    </lineage>
</organism>
<proteinExistence type="predicted"/>
<gene>
    <name evidence="1" type="ORF">BD626DRAFT_419976</name>
</gene>
<feature type="non-terminal residue" evidence="1">
    <location>
        <position position="229"/>
    </location>
</feature>
<evidence type="ECO:0000313" key="2">
    <source>
        <dbReference type="Proteomes" id="UP000320762"/>
    </source>
</evidence>
<name>A0A550BRN6_9AGAR</name>
<sequence>MLDSLVRVSRRVGYRHYASILNLTHSRSHQAYYTALSRSSSAEGTAIVSSFSDAAITRGLDDQLKREFRNLEVLNDITRMRFEDKLPAEVSGITRNQLIKSYLDWKGEGYEVPDLHPALRWQSSVDQRDDLDTPYGAQTWQLVGGPQEDSDTVTKDKVSVKRKISALGEHTVPEYQTTSPSPNISEQNCTSPVSAPRGYKWDAANWSCPYDSLFTIVHCLWASDPIRWT</sequence>
<keyword evidence="2" id="KW-1185">Reference proteome</keyword>
<dbReference type="OrthoDB" id="3247165at2759"/>